<evidence type="ECO:0008006" key="4">
    <source>
        <dbReference type="Google" id="ProtNLM"/>
    </source>
</evidence>
<evidence type="ECO:0000313" key="3">
    <source>
        <dbReference type="Proteomes" id="UP000028933"/>
    </source>
</evidence>
<keyword evidence="1" id="KW-0732">Signal</keyword>
<proteinExistence type="predicted"/>
<sequence length="199" mass="22402">MKLFKLIAPALIAILFSISVKGQQKATDFLSIPGPVQFDNASWRLNWSSHPNANYYKQEYLTPGEQADKYKRMLMIDYIAGSYAVKDIAGIKLNELKKLKETNPIVQFQMYENNGEIILDFLLSANDNKGSVAIIERNIYRYRSITDSSGNPGIVLFGLSERGYAPDIEKFLTDLKSNIQTSLNAVAAFNIPQVNLKNK</sequence>
<evidence type="ECO:0000256" key="1">
    <source>
        <dbReference type="SAM" id="SignalP"/>
    </source>
</evidence>
<protein>
    <recommendedName>
        <fullName evidence="4">DUF4252 domain-containing protein</fullName>
    </recommendedName>
</protein>
<dbReference type="STRING" id="1338011.BD94_0845"/>
<feature type="signal peptide" evidence="1">
    <location>
        <begin position="1"/>
        <end position="26"/>
    </location>
</feature>
<dbReference type="eggNOG" id="ENOG5032TCF">
    <property type="taxonomic scope" value="Bacteria"/>
</dbReference>
<feature type="chain" id="PRO_5001717710" description="DUF4252 domain-containing protein" evidence="1">
    <location>
        <begin position="27"/>
        <end position="199"/>
    </location>
</feature>
<dbReference type="EMBL" id="CP007547">
    <property type="protein sequence ID" value="AIL44620.1"/>
    <property type="molecule type" value="Genomic_DNA"/>
</dbReference>
<gene>
    <name evidence="2" type="ORF">BD94_0845</name>
</gene>
<organism evidence="2 3">
    <name type="scientific">Elizabethkingia anophelis NUHP1</name>
    <dbReference type="NCBI Taxonomy" id="1338011"/>
    <lineage>
        <taxon>Bacteria</taxon>
        <taxon>Pseudomonadati</taxon>
        <taxon>Bacteroidota</taxon>
        <taxon>Flavobacteriia</taxon>
        <taxon>Flavobacteriales</taxon>
        <taxon>Weeksellaceae</taxon>
        <taxon>Elizabethkingia</taxon>
    </lineage>
</organism>
<dbReference type="HOGENOM" id="CLU_1400313_0_0_10"/>
<dbReference type="AlphaFoldDB" id="A0A077EGI3"/>
<evidence type="ECO:0000313" key="2">
    <source>
        <dbReference type="EMBL" id="AIL44620.1"/>
    </source>
</evidence>
<name>A0A077EGI3_9FLAO</name>
<accession>A0A077EGI3</accession>
<reference evidence="2" key="1">
    <citation type="journal article" date="2013" name="Lancet">
        <title>First case of E anophelis outbreak in an intensive-care unit.</title>
        <authorList>
            <person name="Teo J."/>
            <person name="Tan S.Y."/>
            <person name="Tay M."/>
            <person name="Ding Y."/>
            <person name="Kjelleberg S."/>
            <person name="Givskov M."/>
            <person name="Lin R.T."/>
            <person name="Yang L."/>
        </authorList>
    </citation>
    <scope>NUCLEOTIDE SEQUENCE [LARGE SCALE GENOMIC DNA]</scope>
    <source>
        <strain evidence="2">NUHP1</strain>
    </source>
</reference>
<dbReference type="KEGG" id="eao:BD94_0845"/>
<dbReference type="Proteomes" id="UP000028933">
    <property type="component" value="Chromosome"/>
</dbReference>
<reference evidence="2" key="2">
    <citation type="journal article" date="2015" name="Genome Biol. Evol.">
        <title>Complete Genome Sequence and Transcriptomic Analysis of the Novel Pathogen Elizabethkingia anophelis in Response to Oxidative Stress.</title>
        <authorList>
            <person name="Li Y."/>
            <person name="Liu Y."/>
            <person name="Chew S.C."/>
            <person name="Tay M."/>
            <person name="Salido M.M."/>
            <person name="Teo J."/>
            <person name="Lauro F.M."/>
            <person name="Givskov M."/>
            <person name="Yang L."/>
        </authorList>
    </citation>
    <scope>NUCLEOTIDE SEQUENCE</scope>
    <source>
        <strain evidence="2">NUHP1</strain>
    </source>
</reference>
<dbReference type="RefSeq" id="WP_024564829.1">
    <property type="nucleotide sequence ID" value="NZ_CP007547.1"/>
</dbReference>